<dbReference type="PANTHER" id="PTHR43114:SF7">
    <property type="entry name" value="ADENOSINE DEAMINASE DOMAIN-CONTAINING PROTEIN"/>
    <property type="match status" value="1"/>
</dbReference>
<sequence>MAAQGALRQTAGSVSINTTWPKNASYIGPRKLPNNFNTYKPALSLGRCKEVIPNPGGKMNGLEISPFIRSLPKVELHVHIEGTLTPALRWKLAKRNNVPLKYATFEELLDSYKVTYNHRKEVNGDDGRPTFLEAYFAGCQVLCTEHDFYELGMAYLERCKEMNVRYTEPFFDTQAHTERGIPAEVVLDGYLRAQQEGAKQFNVQSNWIFCFLRDRPFEEGMDAYEAARPWARVPGGKGLFHAVGLASNEFDKPPLLFETAFLKAKQDGLYVTMHCDVDQKDAADHVHEAIFDVCAGQGADRIDHGLNAIDRPELLQGLRTRKIPLTLCPHAYHRRQQTEVLFPKITKLLDAGVQICINSDDPTYMHDVWIDGNMQKTYTYCGLSQRDMVRLARNGVEASWASDEVKSRLNQELDAIEIE</sequence>
<evidence type="ECO:0000256" key="1">
    <source>
        <dbReference type="ARBA" id="ARBA00001947"/>
    </source>
</evidence>
<protein>
    <submittedName>
        <fullName evidence="5">Adenosine deaminase</fullName>
    </submittedName>
</protein>
<dbReference type="GO" id="GO:0000034">
    <property type="term" value="F:adenine deaminase activity"/>
    <property type="evidence" value="ECO:0007669"/>
    <property type="project" value="TreeGrafter"/>
</dbReference>
<dbReference type="RefSeq" id="XP_008715966.1">
    <property type="nucleotide sequence ID" value="XM_008717744.1"/>
</dbReference>
<evidence type="ECO:0000259" key="4">
    <source>
        <dbReference type="Pfam" id="PF00962"/>
    </source>
</evidence>
<dbReference type="InParanoid" id="W2RYF1"/>
<dbReference type="SUPFAM" id="SSF51556">
    <property type="entry name" value="Metallo-dependent hydrolases"/>
    <property type="match status" value="1"/>
</dbReference>
<reference evidence="5 6" key="1">
    <citation type="submission" date="2013-03" db="EMBL/GenBank/DDBJ databases">
        <title>The Genome Sequence of Phialophora europaea CBS 101466.</title>
        <authorList>
            <consortium name="The Broad Institute Genomics Platform"/>
            <person name="Cuomo C."/>
            <person name="de Hoog S."/>
            <person name="Gorbushina A."/>
            <person name="Walker B."/>
            <person name="Young S.K."/>
            <person name="Zeng Q."/>
            <person name="Gargeya S."/>
            <person name="Fitzgerald M."/>
            <person name="Haas B."/>
            <person name="Abouelleil A."/>
            <person name="Allen A.W."/>
            <person name="Alvarado L."/>
            <person name="Arachchi H.M."/>
            <person name="Berlin A.M."/>
            <person name="Chapman S.B."/>
            <person name="Gainer-Dewar J."/>
            <person name="Goldberg J."/>
            <person name="Griggs A."/>
            <person name="Gujja S."/>
            <person name="Hansen M."/>
            <person name="Howarth C."/>
            <person name="Imamovic A."/>
            <person name="Ireland A."/>
            <person name="Larimer J."/>
            <person name="McCowan C."/>
            <person name="Murphy C."/>
            <person name="Pearson M."/>
            <person name="Poon T.W."/>
            <person name="Priest M."/>
            <person name="Roberts A."/>
            <person name="Saif S."/>
            <person name="Shea T."/>
            <person name="Sisk P."/>
            <person name="Sykes S."/>
            <person name="Wortman J."/>
            <person name="Nusbaum C."/>
            <person name="Birren B."/>
        </authorList>
    </citation>
    <scope>NUCLEOTIDE SEQUENCE [LARGE SCALE GENOMIC DNA]</scope>
    <source>
        <strain evidence="5 6">CBS 101466</strain>
    </source>
</reference>
<evidence type="ECO:0000313" key="6">
    <source>
        <dbReference type="Proteomes" id="UP000030752"/>
    </source>
</evidence>
<dbReference type="Proteomes" id="UP000030752">
    <property type="component" value="Unassembled WGS sequence"/>
</dbReference>
<dbReference type="eggNOG" id="KOG1097">
    <property type="taxonomic scope" value="Eukaryota"/>
</dbReference>
<dbReference type="HOGENOM" id="CLU_039228_7_0_1"/>
<dbReference type="PANTHER" id="PTHR43114">
    <property type="entry name" value="ADENINE DEAMINASE"/>
    <property type="match status" value="1"/>
</dbReference>
<dbReference type="AlphaFoldDB" id="W2RYF1"/>
<dbReference type="OrthoDB" id="272271at2759"/>
<gene>
    <name evidence="5" type="ORF">HMPREF1541_03393</name>
</gene>
<organism evidence="5 6">
    <name type="scientific">Cyphellophora europaea (strain CBS 101466)</name>
    <name type="common">Phialophora europaea</name>
    <dbReference type="NCBI Taxonomy" id="1220924"/>
    <lineage>
        <taxon>Eukaryota</taxon>
        <taxon>Fungi</taxon>
        <taxon>Dikarya</taxon>
        <taxon>Ascomycota</taxon>
        <taxon>Pezizomycotina</taxon>
        <taxon>Eurotiomycetes</taxon>
        <taxon>Chaetothyriomycetidae</taxon>
        <taxon>Chaetothyriales</taxon>
        <taxon>Cyphellophoraceae</taxon>
        <taxon>Cyphellophora</taxon>
    </lineage>
</organism>
<evidence type="ECO:0000313" key="5">
    <source>
        <dbReference type="EMBL" id="ETN41457.1"/>
    </source>
</evidence>
<dbReference type="Pfam" id="PF00962">
    <property type="entry name" value="A_deaminase"/>
    <property type="match status" value="1"/>
</dbReference>
<dbReference type="NCBIfam" id="TIGR01430">
    <property type="entry name" value="aden_deam"/>
    <property type="match status" value="1"/>
</dbReference>
<dbReference type="VEuPathDB" id="FungiDB:HMPREF1541_03393"/>
<dbReference type="GO" id="GO:0005829">
    <property type="term" value="C:cytosol"/>
    <property type="evidence" value="ECO:0007669"/>
    <property type="project" value="TreeGrafter"/>
</dbReference>
<dbReference type="InterPro" id="IPR006330">
    <property type="entry name" value="Ado/ade_deaminase"/>
</dbReference>
<keyword evidence="2" id="KW-0479">Metal-binding</keyword>
<dbReference type="GO" id="GO:0043103">
    <property type="term" value="P:hypoxanthine salvage"/>
    <property type="evidence" value="ECO:0007669"/>
    <property type="project" value="TreeGrafter"/>
</dbReference>
<dbReference type="InterPro" id="IPR032466">
    <property type="entry name" value="Metal_Hydrolase"/>
</dbReference>
<dbReference type="Gene3D" id="3.20.20.140">
    <property type="entry name" value="Metal-dependent hydrolases"/>
    <property type="match status" value="1"/>
</dbReference>
<evidence type="ECO:0000256" key="2">
    <source>
        <dbReference type="ARBA" id="ARBA00022723"/>
    </source>
</evidence>
<keyword evidence="3" id="KW-0378">Hydrolase</keyword>
<keyword evidence="6" id="KW-1185">Reference proteome</keyword>
<accession>W2RYF1</accession>
<dbReference type="GeneID" id="19970732"/>
<feature type="domain" description="Adenosine deaminase" evidence="4">
    <location>
        <begin position="72"/>
        <end position="415"/>
    </location>
</feature>
<dbReference type="STRING" id="1220924.W2RYF1"/>
<dbReference type="FunCoup" id="W2RYF1">
    <property type="interactions" value="589"/>
</dbReference>
<comment type="cofactor">
    <cofactor evidence="1">
        <name>Zn(2+)</name>
        <dbReference type="ChEBI" id="CHEBI:29105"/>
    </cofactor>
</comment>
<dbReference type="GO" id="GO:0046872">
    <property type="term" value="F:metal ion binding"/>
    <property type="evidence" value="ECO:0007669"/>
    <property type="project" value="UniProtKB-KW"/>
</dbReference>
<dbReference type="InterPro" id="IPR001365">
    <property type="entry name" value="A_deaminase_dom"/>
</dbReference>
<dbReference type="EMBL" id="KB822719">
    <property type="protein sequence ID" value="ETN41457.1"/>
    <property type="molecule type" value="Genomic_DNA"/>
</dbReference>
<proteinExistence type="predicted"/>
<name>W2RYF1_CYPE1</name>
<evidence type="ECO:0000256" key="3">
    <source>
        <dbReference type="ARBA" id="ARBA00022801"/>
    </source>
</evidence>
<dbReference type="GO" id="GO:0006146">
    <property type="term" value="P:adenine catabolic process"/>
    <property type="evidence" value="ECO:0007669"/>
    <property type="project" value="TreeGrafter"/>
</dbReference>